<dbReference type="EMBL" id="JRUN01000030">
    <property type="protein sequence ID" value="KHD85161.1"/>
    <property type="molecule type" value="Genomic_DNA"/>
</dbReference>
<dbReference type="AlphaFoldDB" id="A0A0A6VC49"/>
<feature type="region of interest" description="Disordered" evidence="1">
    <location>
        <begin position="21"/>
        <end position="40"/>
    </location>
</feature>
<feature type="compositionally biased region" description="Polar residues" evidence="1">
    <location>
        <begin position="86"/>
        <end position="99"/>
    </location>
</feature>
<sequence length="220" mass="23643">MTSINQLKSFMEMQALQSLMNSSSTSDASTSIDSSDSSTGTNSFFQEILTMLLENELNDESNTTTASSSTDSNSSSPLTVSNNSSELKNSVSDDQQESSNLDTIISNASKQYNVPENLIKAVINQESGYHTNAVSSQGASGLMQLMPTTAKSLGVTNIMDPTQNINAGTKYLKTMLNKYNGNVRLALAAYNAGPGNVDRYGDVPPFQETQNYVNSITKKL</sequence>
<evidence type="ECO:0000259" key="2">
    <source>
        <dbReference type="Pfam" id="PF01464"/>
    </source>
</evidence>
<feature type="compositionally biased region" description="Low complexity" evidence="1">
    <location>
        <begin position="61"/>
        <end position="85"/>
    </location>
</feature>
<dbReference type="Gene3D" id="1.10.530.10">
    <property type="match status" value="1"/>
</dbReference>
<evidence type="ECO:0000256" key="1">
    <source>
        <dbReference type="SAM" id="MobiDB-lite"/>
    </source>
</evidence>
<name>A0A0A6VC49_9BACI</name>
<evidence type="ECO:0000313" key="3">
    <source>
        <dbReference type="EMBL" id="KHD85161.1"/>
    </source>
</evidence>
<dbReference type="PANTHER" id="PTHR37423">
    <property type="entry name" value="SOLUBLE LYTIC MUREIN TRANSGLYCOSYLASE-RELATED"/>
    <property type="match status" value="1"/>
</dbReference>
<feature type="region of interest" description="Disordered" evidence="1">
    <location>
        <begin position="58"/>
        <end position="99"/>
    </location>
</feature>
<reference evidence="4" key="2">
    <citation type="submission" date="2020-02" db="EMBL/GenBank/DDBJ databases">
        <authorList>
            <person name="Feng H."/>
        </authorList>
    </citation>
    <scope>NUCLEOTIDE SEQUENCE [LARGE SCALE GENOMIC DNA]</scope>
    <source>
        <strain evidence="4">Gsoil 114</strain>
    </source>
</reference>
<comment type="caution">
    <text evidence="3">The sequence shown here is derived from an EMBL/GenBank/DDBJ whole genome shotgun (WGS) entry which is preliminary data.</text>
</comment>
<evidence type="ECO:0000313" key="4">
    <source>
        <dbReference type="EMBL" id="NEY18820.1"/>
    </source>
</evidence>
<dbReference type="EMBL" id="JAAIWK010000002">
    <property type="protein sequence ID" value="NEY18820.1"/>
    <property type="molecule type" value="Genomic_DNA"/>
</dbReference>
<dbReference type="STRING" id="363870.NG54_10840"/>
<proteinExistence type="predicted"/>
<dbReference type="InterPro" id="IPR023346">
    <property type="entry name" value="Lysozyme-like_dom_sf"/>
</dbReference>
<keyword evidence="6" id="KW-1185">Reference proteome</keyword>
<organism evidence="3 5">
    <name type="scientific">Heyndrickxia ginsengihumi</name>
    <dbReference type="NCBI Taxonomy" id="363870"/>
    <lineage>
        <taxon>Bacteria</taxon>
        <taxon>Bacillati</taxon>
        <taxon>Bacillota</taxon>
        <taxon>Bacilli</taxon>
        <taxon>Bacillales</taxon>
        <taxon>Bacillaceae</taxon>
        <taxon>Heyndrickxia</taxon>
    </lineage>
</organism>
<evidence type="ECO:0000313" key="5">
    <source>
        <dbReference type="Proteomes" id="UP000030588"/>
    </source>
</evidence>
<feature type="domain" description="Transglycosylase SLT" evidence="2">
    <location>
        <begin position="105"/>
        <end position="211"/>
    </location>
</feature>
<dbReference type="RefSeq" id="WP_025727493.1">
    <property type="nucleotide sequence ID" value="NZ_JAAIWK010000002.1"/>
</dbReference>
<dbReference type="Proteomes" id="UP000030588">
    <property type="component" value="Unassembled WGS sequence"/>
</dbReference>
<dbReference type="Proteomes" id="UP000476934">
    <property type="component" value="Unassembled WGS sequence"/>
</dbReference>
<dbReference type="PANTHER" id="PTHR37423:SF2">
    <property type="entry name" value="MEMBRANE-BOUND LYTIC MUREIN TRANSGLYCOSYLASE C"/>
    <property type="match status" value="1"/>
</dbReference>
<reference evidence="4 6" key="3">
    <citation type="submission" date="2020-03" db="EMBL/GenBank/DDBJ databases">
        <title>Bacillus aquiflavi sp. nov., isolated from yellow water of strong flavor Chinese baijiu in Yibin region of China.</title>
        <authorList>
            <person name="Xie J."/>
        </authorList>
    </citation>
    <scope>NUCLEOTIDE SEQUENCE [LARGE SCALE GENOMIC DNA]</scope>
    <source>
        <strain evidence="4 6">Gsoil 114</strain>
    </source>
</reference>
<evidence type="ECO:0000313" key="6">
    <source>
        <dbReference type="Proteomes" id="UP000476934"/>
    </source>
</evidence>
<protein>
    <submittedName>
        <fullName evidence="4">Lytic transglycosylase domain-containing protein</fullName>
    </submittedName>
</protein>
<dbReference type="SUPFAM" id="SSF53955">
    <property type="entry name" value="Lysozyme-like"/>
    <property type="match status" value="1"/>
</dbReference>
<gene>
    <name evidence="4" type="ORF">G4D61_02410</name>
    <name evidence="3" type="ORF">NG54_10840</name>
</gene>
<dbReference type="Pfam" id="PF01464">
    <property type="entry name" value="SLT"/>
    <property type="match status" value="1"/>
</dbReference>
<feature type="compositionally biased region" description="Low complexity" evidence="1">
    <location>
        <begin position="22"/>
        <end position="40"/>
    </location>
</feature>
<accession>A0A0A6VC49</accession>
<dbReference type="CDD" id="cd00254">
    <property type="entry name" value="LT-like"/>
    <property type="match status" value="1"/>
</dbReference>
<reference evidence="3 5" key="1">
    <citation type="submission" date="2014-10" db="EMBL/GenBank/DDBJ databases">
        <title>Draft genome of phytase producing Bacillus ginsengihumi strain M2.11.</title>
        <authorList>
            <person name="Toymentseva A."/>
            <person name="Boulygina E.A."/>
            <person name="Kazakov S.V."/>
            <person name="Kayumov I."/>
            <person name="Suleimanova A.D."/>
            <person name="Mardanova A.M."/>
            <person name="Maria S.N."/>
            <person name="Sergey M.Y."/>
            <person name="Sharipova M.R."/>
        </authorList>
    </citation>
    <scope>NUCLEOTIDE SEQUENCE [LARGE SCALE GENOMIC DNA]</scope>
    <source>
        <strain evidence="3 5">M2.11</strain>
    </source>
</reference>
<dbReference type="OrthoDB" id="9815002at2"/>
<dbReference type="InterPro" id="IPR008258">
    <property type="entry name" value="Transglycosylase_SLT_dom_1"/>
</dbReference>